<dbReference type="Proteomes" id="UP000320799">
    <property type="component" value="Segment"/>
</dbReference>
<organism evidence="2 3">
    <name type="scientific">Achromobacter phage Motura</name>
    <dbReference type="NCBI Taxonomy" id="2591403"/>
    <lineage>
        <taxon>Viruses</taxon>
        <taxon>Duplodnaviria</taxon>
        <taxon>Heunggongvirae</taxon>
        <taxon>Uroviricota</taxon>
        <taxon>Caudoviricetes</taxon>
        <taxon>Moturavirus</taxon>
        <taxon>Moturavirus motura</taxon>
    </lineage>
</organism>
<keyword evidence="3" id="KW-1185">Reference proteome</keyword>
<proteinExistence type="predicted"/>
<dbReference type="GeneID" id="56135986"/>
<sequence>MKTWIIGAVLIAAVVALGFFAGNNSVPSGSKSQPSQSQSNKYKF</sequence>
<evidence type="ECO:0000313" key="3">
    <source>
        <dbReference type="Proteomes" id="UP000320799"/>
    </source>
</evidence>
<evidence type="ECO:0000313" key="2">
    <source>
        <dbReference type="EMBL" id="QDH83684.1"/>
    </source>
</evidence>
<protein>
    <submittedName>
        <fullName evidence="2">Uncharacterized protein</fullName>
    </submittedName>
</protein>
<dbReference type="KEGG" id="vg:56135986"/>
<name>A0A514CT95_9CAUD</name>
<evidence type="ECO:0000256" key="1">
    <source>
        <dbReference type="SAM" id="MobiDB-lite"/>
    </source>
</evidence>
<reference evidence="2 3" key="1">
    <citation type="submission" date="2019-06" db="EMBL/GenBank/DDBJ databases">
        <authorList>
            <person name="Kincaid V.D."/>
            <person name="Fuller A."/>
            <person name="Hodges K."/>
            <person name="Bansal M."/>
            <person name="Essig J."/>
            <person name="Johnson A."/>
        </authorList>
    </citation>
    <scope>NUCLEOTIDE SEQUENCE [LARGE SCALE GENOMIC DNA]</scope>
</reference>
<feature type="region of interest" description="Disordered" evidence="1">
    <location>
        <begin position="24"/>
        <end position="44"/>
    </location>
</feature>
<accession>A0A514CT95</accession>
<dbReference type="RefSeq" id="YP_009903710.1">
    <property type="nucleotide sequence ID" value="NC_049849.1"/>
</dbReference>
<dbReference type="EMBL" id="MN094788">
    <property type="protein sequence ID" value="QDH83684.1"/>
    <property type="molecule type" value="Genomic_DNA"/>
</dbReference>